<keyword evidence="2" id="KW-1185">Reference proteome</keyword>
<name>A0A922L5E9_DERFA</name>
<reference evidence="1" key="2">
    <citation type="journal article" date="2022" name="Res Sq">
        <title>Comparative Genomics Reveals Insights into the Divergent Evolution of Astigmatic Mites and Household Pest Adaptations.</title>
        <authorList>
            <person name="Xiong Q."/>
            <person name="Wan A.T.-Y."/>
            <person name="Liu X.-Y."/>
            <person name="Fung C.S.-H."/>
            <person name="Xiao X."/>
            <person name="Malainual N."/>
            <person name="Hou J."/>
            <person name="Wang L."/>
            <person name="Wang M."/>
            <person name="Yang K."/>
            <person name="Cui Y."/>
            <person name="Leung E."/>
            <person name="Nong W."/>
            <person name="Shin S.-K."/>
            <person name="Au S."/>
            <person name="Jeong K.Y."/>
            <person name="Chew F.T."/>
            <person name="Hui J."/>
            <person name="Leung T.F."/>
            <person name="Tungtrongchitr A."/>
            <person name="Zhong N."/>
            <person name="Liu Z."/>
            <person name="Tsui S."/>
        </authorList>
    </citation>
    <scope>NUCLEOTIDE SEQUENCE</scope>
    <source>
        <strain evidence="1">Derf</strain>
        <tissue evidence="1">Whole organism</tissue>
    </source>
</reference>
<reference evidence="1" key="1">
    <citation type="submission" date="2013-05" db="EMBL/GenBank/DDBJ databases">
        <authorList>
            <person name="Yim A.K.Y."/>
            <person name="Chan T.F."/>
            <person name="Ji K.M."/>
            <person name="Liu X.Y."/>
            <person name="Zhou J.W."/>
            <person name="Li R.Q."/>
            <person name="Yang K.Y."/>
            <person name="Li J."/>
            <person name="Li M."/>
            <person name="Law P.T.W."/>
            <person name="Wu Y.L."/>
            <person name="Cai Z.L."/>
            <person name="Qin H."/>
            <person name="Bao Y."/>
            <person name="Leung R.K.K."/>
            <person name="Ng P.K.S."/>
            <person name="Zou J."/>
            <person name="Zhong X.J."/>
            <person name="Ran P.X."/>
            <person name="Zhong N.S."/>
            <person name="Liu Z.G."/>
            <person name="Tsui S.K.W."/>
        </authorList>
    </citation>
    <scope>NUCLEOTIDE SEQUENCE</scope>
    <source>
        <strain evidence="1">Derf</strain>
        <tissue evidence="1">Whole organism</tissue>
    </source>
</reference>
<evidence type="ECO:0000313" key="1">
    <source>
        <dbReference type="EMBL" id="KAH9517735.1"/>
    </source>
</evidence>
<proteinExistence type="predicted"/>
<dbReference type="Proteomes" id="UP000790347">
    <property type="component" value="Unassembled WGS sequence"/>
</dbReference>
<protein>
    <submittedName>
        <fullName evidence="1">Uncharacterized protein</fullName>
    </submittedName>
</protein>
<comment type="caution">
    <text evidence="1">The sequence shown here is derived from an EMBL/GenBank/DDBJ whole genome shotgun (WGS) entry which is preliminary data.</text>
</comment>
<dbReference type="EMBL" id="ASGP02000003">
    <property type="protein sequence ID" value="KAH9517735.1"/>
    <property type="molecule type" value="Genomic_DNA"/>
</dbReference>
<gene>
    <name evidence="1" type="ORF">DERF_008374</name>
</gene>
<dbReference type="AlphaFoldDB" id="A0A922L5E9"/>
<accession>A0A922L5E9</accession>
<organism evidence="1 2">
    <name type="scientific">Dermatophagoides farinae</name>
    <name type="common">American house dust mite</name>
    <dbReference type="NCBI Taxonomy" id="6954"/>
    <lineage>
        <taxon>Eukaryota</taxon>
        <taxon>Metazoa</taxon>
        <taxon>Ecdysozoa</taxon>
        <taxon>Arthropoda</taxon>
        <taxon>Chelicerata</taxon>
        <taxon>Arachnida</taxon>
        <taxon>Acari</taxon>
        <taxon>Acariformes</taxon>
        <taxon>Sarcoptiformes</taxon>
        <taxon>Astigmata</taxon>
        <taxon>Psoroptidia</taxon>
        <taxon>Analgoidea</taxon>
        <taxon>Pyroglyphidae</taxon>
        <taxon>Dermatophagoidinae</taxon>
        <taxon>Dermatophagoides</taxon>
    </lineage>
</organism>
<evidence type="ECO:0000313" key="2">
    <source>
        <dbReference type="Proteomes" id="UP000790347"/>
    </source>
</evidence>
<sequence>MNGWLWLFIQKKIDEDQNKKKQIQFELIMRCIDASVPESSSSSLCVICLVKTVLLTFVFKKINIHMCCTVLISY</sequence>